<reference evidence="3" key="1">
    <citation type="submission" date="2014-09" db="EMBL/GenBank/DDBJ databases">
        <authorList>
            <person name="Sharma Rahul"/>
            <person name="Thines Marco"/>
        </authorList>
    </citation>
    <scope>NUCLEOTIDE SEQUENCE [LARGE SCALE GENOMIC DNA]</scope>
</reference>
<sequence length="211" mass="23483">MVAPKNELVGRDRVSAPIEIPTGSPTASSCHGSQLVESRKSHDLQESDDPTQSTMQLFSWEEPSVMLGNGCWPLESDKRICTKGVGLNRNEGRRWVSRLFSNSDDIVENREDADFEGSTIAEDDDDIFKMEVDEGSNSTARRSVFRDNRTTNTKRRGDIRPHRPGILDGLDGNNGVMPLSASFVPPHQMVQRGCFSLGLRDQLKRKPGVQI</sequence>
<feature type="region of interest" description="Disordered" evidence="1">
    <location>
        <begin position="148"/>
        <end position="171"/>
    </location>
</feature>
<accession>A0A0P1ANX1</accession>
<dbReference type="OrthoDB" id="68612at2759"/>
<dbReference type="Proteomes" id="UP000054928">
    <property type="component" value="Unassembled WGS sequence"/>
</dbReference>
<name>A0A0P1ANX1_PLAHL</name>
<keyword evidence="3" id="KW-1185">Reference proteome</keyword>
<evidence type="ECO:0000313" key="3">
    <source>
        <dbReference type="Proteomes" id="UP000054928"/>
    </source>
</evidence>
<feature type="compositionally biased region" description="Basic and acidic residues" evidence="1">
    <location>
        <begin position="148"/>
        <end position="161"/>
    </location>
</feature>
<feature type="region of interest" description="Disordered" evidence="1">
    <location>
        <begin position="1"/>
        <end position="53"/>
    </location>
</feature>
<dbReference type="AlphaFoldDB" id="A0A0P1ANX1"/>
<proteinExistence type="predicted"/>
<feature type="compositionally biased region" description="Polar residues" evidence="1">
    <location>
        <begin position="23"/>
        <end position="36"/>
    </location>
</feature>
<dbReference type="PROSITE" id="PS51257">
    <property type="entry name" value="PROKAR_LIPOPROTEIN"/>
    <property type="match status" value="1"/>
</dbReference>
<evidence type="ECO:0000256" key="1">
    <source>
        <dbReference type="SAM" id="MobiDB-lite"/>
    </source>
</evidence>
<protein>
    <submittedName>
        <fullName evidence="2">Uncharacterized protein</fullName>
    </submittedName>
</protein>
<evidence type="ECO:0000313" key="2">
    <source>
        <dbReference type="EMBL" id="CEG42433.1"/>
    </source>
</evidence>
<organism evidence="2 3">
    <name type="scientific">Plasmopara halstedii</name>
    <name type="common">Downy mildew of sunflower</name>
    <dbReference type="NCBI Taxonomy" id="4781"/>
    <lineage>
        <taxon>Eukaryota</taxon>
        <taxon>Sar</taxon>
        <taxon>Stramenopiles</taxon>
        <taxon>Oomycota</taxon>
        <taxon>Peronosporomycetes</taxon>
        <taxon>Peronosporales</taxon>
        <taxon>Peronosporaceae</taxon>
        <taxon>Plasmopara</taxon>
    </lineage>
</organism>
<dbReference type="RefSeq" id="XP_024578802.1">
    <property type="nucleotide sequence ID" value="XM_024728312.1"/>
</dbReference>
<dbReference type="GeneID" id="36407765"/>
<dbReference type="EMBL" id="CCYD01000645">
    <property type="protein sequence ID" value="CEG42433.1"/>
    <property type="molecule type" value="Genomic_DNA"/>
</dbReference>